<proteinExistence type="predicted"/>
<comment type="caution">
    <text evidence="1">The sequence shown here is derived from an EMBL/GenBank/DDBJ whole genome shotgun (WGS) entry which is preliminary data.</text>
</comment>
<keyword evidence="2" id="KW-1185">Reference proteome</keyword>
<sequence>MIEHRKIEAITENGSAKNIILEISTQYPWFVNIIHPEKWARRYEAPDLFSAFQTMRLDFEKAGICFLCIGARPDVMASGMSRNMSGGRKVYVVRHGEQADRENIVDIFDYAPPDRIGTVKQQQDFATRWLASITHRS</sequence>
<evidence type="ECO:0000313" key="2">
    <source>
        <dbReference type="Proteomes" id="UP000623090"/>
    </source>
</evidence>
<protein>
    <submittedName>
        <fullName evidence="1">Uncharacterized protein</fullName>
    </submittedName>
</protein>
<gene>
    <name evidence="1" type="ORF">HNW77_06490</name>
</gene>
<evidence type="ECO:0000313" key="1">
    <source>
        <dbReference type="EMBL" id="NPC66041.1"/>
    </source>
</evidence>
<accession>A0ABX2ACG3</accession>
<dbReference type="Proteomes" id="UP000623090">
    <property type="component" value="Unassembled WGS sequence"/>
</dbReference>
<organism evidence="1 2">
    <name type="scientific">Komagataeibacter melomenusus</name>
    <dbReference type="NCBI Taxonomy" id="2766578"/>
    <lineage>
        <taxon>Bacteria</taxon>
        <taxon>Pseudomonadati</taxon>
        <taxon>Pseudomonadota</taxon>
        <taxon>Alphaproteobacteria</taxon>
        <taxon>Acetobacterales</taxon>
        <taxon>Acetobacteraceae</taxon>
        <taxon>Komagataeibacter</taxon>
    </lineage>
</organism>
<dbReference type="EMBL" id="JABJWC010000011">
    <property type="protein sequence ID" value="NPC66041.1"/>
    <property type="molecule type" value="Genomic_DNA"/>
</dbReference>
<name>A0ABX2ACG3_9PROT</name>
<dbReference type="RefSeq" id="WP_172156210.1">
    <property type="nucleotide sequence ID" value="NZ_JABJWC010000011.1"/>
</dbReference>
<reference evidence="1 2" key="1">
    <citation type="journal article" date="2020" name="Microorganisms">
        <title>Description of Komagataeibacter melaceti sp. nov. and Komagataeibacter melomenusus sp. nov. Isolated from Apple Cider Vinegar.</title>
        <authorList>
            <person name="Maric L."/>
            <person name="Cleenwerck I."/>
            <person name="Accetto T."/>
            <person name="Vandamme P."/>
            <person name="Trcek J."/>
        </authorList>
    </citation>
    <scope>NUCLEOTIDE SEQUENCE [LARGE SCALE GENOMIC DNA]</scope>
    <source>
        <strain evidence="1 2">AV436</strain>
    </source>
</reference>